<dbReference type="AlphaFoldDB" id="A0A2I0R5K2"/>
<organism evidence="1 2">
    <name type="scientific">Brumimicrobium salinarum</name>
    <dbReference type="NCBI Taxonomy" id="2058658"/>
    <lineage>
        <taxon>Bacteria</taxon>
        <taxon>Pseudomonadati</taxon>
        <taxon>Bacteroidota</taxon>
        <taxon>Flavobacteriia</taxon>
        <taxon>Flavobacteriales</taxon>
        <taxon>Crocinitomicaceae</taxon>
        <taxon>Brumimicrobium</taxon>
    </lineage>
</organism>
<accession>A0A2I0R5K2</accession>
<keyword evidence="2" id="KW-1185">Reference proteome</keyword>
<dbReference type="EMBL" id="PJNI01000001">
    <property type="protein sequence ID" value="PKR81864.1"/>
    <property type="molecule type" value="Genomic_DNA"/>
</dbReference>
<sequence>MKVTLFLTLLLITLSCKKDESVKSYLSEPPVLKGFYLRDANGLLMQKVEELTLYLIEQDEKSDELKMEIELLRKEISELK</sequence>
<protein>
    <submittedName>
        <fullName evidence="1">Uncharacterized protein</fullName>
    </submittedName>
</protein>
<dbReference type="Proteomes" id="UP000236654">
    <property type="component" value="Unassembled WGS sequence"/>
</dbReference>
<reference evidence="1 2" key="1">
    <citation type="submission" date="2017-12" db="EMBL/GenBank/DDBJ databases">
        <title>The draft genome sequence of Brumimicrobium saltpan LHR20.</title>
        <authorList>
            <person name="Do Z.-J."/>
            <person name="Luo H.-R."/>
        </authorList>
    </citation>
    <scope>NUCLEOTIDE SEQUENCE [LARGE SCALE GENOMIC DNA]</scope>
    <source>
        <strain evidence="1 2">LHR20</strain>
    </source>
</reference>
<dbReference type="PROSITE" id="PS51257">
    <property type="entry name" value="PROKAR_LIPOPROTEIN"/>
    <property type="match status" value="1"/>
</dbReference>
<comment type="caution">
    <text evidence="1">The sequence shown here is derived from an EMBL/GenBank/DDBJ whole genome shotgun (WGS) entry which is preliminary data.</text>
</comment>
<dbReference type="OrthoDB" id="9808753at2"/>
<proteinExistence type="predicted"/>
<evidence type="ECO:0000313" key="1">
    <source>
        <dbReference type="EMBL" id="PKR81864.1"/>
    </source>
</evidence>
<evidence type="ECO:0000313" key="2">
    <source>
        <dbReference type="Proteomes" id="UP000236654"/>
    </source>
</evidence>
<gene>
    <name evidence="1" type="ORF">CW751_00565</name>
</gene>
<name>A0A2I0R5K2_9FLAO</name>
<dbReference type="RefSeq" id="WP_101333010.1">
    <property type="nucleotide sequence ID" value="NZ_PJNI01000001.1"/>
</dbReference>